<reference evidence="2 3" key="1">
    <citation type="submission" date="2014-01" db="EMBL/GenBank/DDBJ databases">
        <authorList>
            <person name="Dobos K."/>
            <person name="Lenaerts A."/>
            <person name="Ordway D."/>
            <person name="DeGroote M.A."/>
            <person name="Parker T."/>
            <person name="Sizemore C."/>
            <person name="Tallon L.J."/>
            <person name="Sadzewicz L.K."/>
            <person name="Sengamalay N."/>
            <person name="Fraser C.M."/>
            <person name="Hine E."/>
            <person name="Shefchek K.A."/>
            <person name="Das S.P."/>
            <person name="Tettelin H."/>
        </authorList>
    </citation>
    <scope>NUCLEOTIDE SEQUENCE [LARGE SCALE GENOMIC DNA]</scope>
    <source>
        <strain evidence="2 3">Harvey</strain>
    </source>
</reference>
<dbReference type="EMBL" id="JAOL01000107">
    <property type="protein sequence ID" value="EUA90173.1"/>
    <property type="molecule type" value="Genomic_DNA"/>
</dbReference>
<comment type="caution">
    <text evidence="2">The sequence shown here is derived from an EMBL/GenBank/DDBJ whole genome shotgun (WGS) entry which is preliminary data.</text>
</comment>
<feature type="compositionally biased region" description="Low complexity" evidence="1">
    <location>
        <begin position="43"/>
        <end position="52"/>
    </location>
</feature>
<organism evidence="2 3">
    <name type="scientific">Mycobacterium ulcerans str. Harvey</name>
    <dbReference type="NCBI Taxonomy" id="1299332"/>
    <lineage>
        <taxon>Bacteria</taxon>
        <taxon>Bacillati</taxon>
        <taxon>Actinomycetota</taxon>
        <taxon>Actinomycetes</taxon>
        <taxon>Mycobacteriales</taxon>
        <taxon>Mycobacteriaceae</taxon>
        <taxon>Mycobacterium</taxon>
        <taxon>Mycobacterium ulcerans group</taxon>
    </lineage>
</organism>
<evidence type="ECO:0000313" key="2">
    <source>
        <dbReference type="EMBL" id="EUA90173.1"/>
    </source>
</evidence>
<evidence type="ECO:0000256" key="1">
    <source>
        <dbReference type="SAM" id="MobiDB-lite"/>
    </source>
</evidence>
<keyword evidence="2" id="KW-0472">Membrane</keyword>
<feature type="region of interest" description="Disordered" evidence="1">
    <location>
        <begin position="42"/>
        <end position="61"/>
    </location>
</feature>
<keyword evidence="3" id="KW-1185">Reference proteome</keyword>
<protein>
    <submittedName>
        <fullName evidence="2">Conserved transmembrane alanine rich protein</fullName>
    </submittedName>
</protein>
<sequence>MLAGGAALAALGVVVSACGESPPKRPAVEELLAPLEQARHDSALASAAAGRSAIHHRSPPP</sequence>
<name>A0ABP3AFX6_MYCUL</name>
<evidence type="ECO:0000313" key="3">
    <source>
        <dbReference type="Proteomes" id="UP000020681"/>
    </source>
</evidence>
<accession>A0ABP3AFX6</accession>
<proteinExistence type="predicted"/>
<keyword evidence="2" id="KW-0812">Transmembrane</keyword>
<dbReference type="Proteomes" id="UP000020681">
    <property type="component" value="Unassembled WGS sequence"/>
</dbReference>
<gene>
    <name evidence="2" type="ORF">I551_3346</name>
</gene>